<organism evidence="1 2">
    <name type="scientific">Jeotgalibacillus soli</name>
    <dbReference type="NCBI Taxonomy" id="889306"/>
    <lineage>
        <taxon>Bacteria</taxon>
        <taxon>Bacillati</taxon>
        <taxon>Bacillota</taxon>
        <taxon>Bacilli</taxon>
        <taxon>Bacillales</taxon>
        <taxon>Caryophanaceae</taxon>
        <taxon>Jeotgalibacillus</taxon>
    </lineage>
</organism>
<protein>
    <recommendedName>
        <fullName evidence="3">Flagellar protein</fullName>
    </recommendedName>
</protein>
<dbReference type="Pfam" id="PF12611">
    <property type="entry name" value="Flagellar_put"/>
    <property type="match status" value="1"/>
</dbReference>
<evidence type="ECO:0000313" key="1">
    <source>
        <dbReference type="EMBL" id="KIL44891.1"/>
    </source>
</evidence>
<evidence type="ECO:0000313" key="2">
    <source>
        <dbReference type="Proteomes" id="UP000031938"/>
    </source>
</evidence>
<dbReference type="RefSeq" id="WP_041089061.1">
    <property type="nucleotide sequence ID" value="NZ_JXRP01000018.1"/>
</dbReference>
<sequence length="125" mass="13842">MEKIRFTPILSPPITVKGKTDNPASTSSFADKFKDALHQGDLKISKHANDRLIQRNIDISEAQWQKVGDKVREAKSKGVQDSLVLLKDAALIVSVKNHTVITAIDIADAKDQIFTNIDGMIFVQE</sequence>
<reference evidence="1 2" key="1">
    <citation type="submission" date="2015-01" db="EMBL/GenBank/DDBJ databases">
        <title>Genome sequencing of Jeotgalibacillus soli.</title>
        <authorList>
            <person name="Goh K.M."/>
            <person name="Chan K.-G."/>
            <person name="Yaakop A.S."/>
            <person name="Ee R."/>
            <person name="Gan H.M."/>
            <person name="Chan C.S."/>
        </authorList>
    </citation>
    <scope>NUCLEOTIDE SEQUENCE [LARGE SCALE GENOMIC DNA]</scope>
    <source>
        <strain evidence="1 2">P9</strain>
    </source>
</reference>
<dbReference type="InterPro" id="IPR013367">
    <property type="entry name" value="Flagellar_put"/>
</dbReference>
<gene>
    <name evidence="1" type="ORF">KP78_24350</name>
</gene>
<comment type="caution">
    <text evidence="1">The sequence shown here is derived from an EMBL/GenBank/DDBJ whole genome shotgun (WGS) entry which is preliminary data.</text>
</comment>
<evidence type="ECO:0008006" key="3">
    <source>
        <dbReference type="Google" id="ProtNLM"/>
    </source>
</evidence>
<dbReference type="OrthoDB" id="165650at2"/>
<dbReference type="Proteomes" id="UP000031938">
    <property type="component" value="Unassembled WGS sequence"/>
</dbReference>
<dbReference type="AlphaFoldDB" id="A0A0C2VK93"/>
<dbReference type="EMBL" id="JXRP01000018">
    <property type="protein sequence ID" value="KIL44891.1"/>
    <property type="molecule type" value="Genomic_DNA"/>
</dbReference>
<proteinExistence type="predicted"/>
<dbReference type="PATRIC" id="fig|889306.3.peg.2447"/>
<name>A0A0C2VK93_9BACL</name>
<keyword evidence="2" id="KW-1185">Reference proteome</keyword>
<dbReference type="STRING" id="889306.KP78_24350"/>
<accession>A0A0C2VK93</accession>
<dbReference type="NCBIfam" id="TIGR02530">
    <property type="entry name" value="flg_new"/>
    <property type="match status" value="1"/>
</dbReference>